<evidence type="ECO:0000313" key="3">
    <source>
        <dbReference type="Proteomes" id="UP000677228"/>
    </source>
</evidence>
<comment type="caution">
    <text evidence="1">The sequence shown here is derived from an EMBL/GenBank/DDBJ whole genome shotgun (WGS) entry which is preliminary data.</text>
</comment>
<dbReference type="EMBL" id="CAJOBA010043979">
    <property type="protein sequence ID" value="CAF4157576.1"/>
    <property type="molecule type" value="Genomic_DNA"/>
</dbReference>
<organism evidence="1 3">
    <name type="scientific">Didymodactylos carnosus</name>
    <dbReference type="NCBI Taxonomy" id="1234261"/>
    <lineage>
        <taxon>Eukaryota</taxon>
        <taxon>Metazoa</taxon>
        <taxon>Spiralia</taxon>
        <taxon>Gnathifera</taxon>
        <taxon>Rotifera</taxon>
        <taxon>Eurotatoria</taxon>
        <taxon>Bdelloidea</taxon>
        <taxon>Philodinida</taxon>
        <taxon>Philodinidae</taxon>
        <taxon>Didymodactylos</taxon>
    </lineage>
</organism>
<dbReference type="EMBL" id="CAJNOK010022343">
    <property type="protein sequence ID" value="CAF1346598.1"/>
    <property type="molecule type" value="Genomic_DNA"/>
</dbReference>
<protein>
    <submittedName>
        <fullName evidence="1">Uncharacterized protein</fullName>
    </submittedName>
</protein>
<reference evidence="1" key="1">
    <citation type="submission" date="2021-02" db="EMBL/GenBank/DDBJ databases">
        <authorList>
            <person name="Nowell W R."/>
        </authorList>
    </citation>
    <scope>NUCLEOTIDE SEQUENCE</scope>
</reference>
<accession>A0A8S2F6R8</accession>
<evidence type="ECO:0000313" key="1">
    <source>
        <dbReference type="EMBL" id="CAF1346598.1"/>
    </source>
</evidence>
<proteinExistence type="predicted"/>
<name>A0A8S2F6R8_9BILA</name>
<evidence type="ECO:0000313" key="2">
    <source>
        <dbReference type="EMBL" id="CAF4157576.1"/>
    </source>
</evidence>
<dbReference type="AlphaFoldDB" id="A0A8S2F6R8"/>
<sequence>MNLRYEAKHHLLKQVANRCNNFINLPCTISRRVQLRQCYEIMHTNILKPDTVSGKFSKRRTTSFTQTIQIALHDDHRFNYGEFVQCVKWVILDNVKYKIGDFFVFHLVSGEEIPLFVGIKYIVSIGKEWRFIVQCYDTVVFKQNSWCYQVNASDVTILDKNDFITHKAEDCYHINNLRFVRVPYRLTLVE</sequence>
<gene>
    <name evidence="1" type="ORF">OVA965_LOCUS30597</name>
    <name evidence="2" type="ORF">TMI583_LOCUS31405</name>
</gene>
<dbReference type="Proteomes" id="UP000677228">
    <property type="component" value="Unassembled WGS sequence"/>
</dbReference>
<dbReference type="Proteomes" id="UP000682733">
    <property type="component" value="Unassembled WGS sequence"/>
</dbReference>